<dbReference type="GO" id="GO:0016491">
    <property type="term" value="F:oxidoreductase activity"/>
    <property type="evidence" value="ECO:0007669"/>
    <property type="project" value="UniProtKB-KW"/>
</dbReference>
<proteinExistence type="predicted"/>
<keyword evidence="4" id="KW-1185">Reference proteome</keyword>
<gene>
    <name evidence="3" type="ORF">QUC21_01050</name>
</gene>
<dbReference type="Proteomes" id="UP001175604">
    <property type="component" value="Unassembled WGS sequence"/>
</dbReference>
<dbReference type="PANTHER" id="PTHR13847:SF281">
    <property type="entry name" value="FAD DEPENDENT OXIDOREDUCTASE DOMAIN-CONTAINING PROTEIN"/>
    <property type="match status" value="1"/>
</dbReference>
<accession>A0ABT7VXC9</accession>
<reference evidence="3" key="1">
    <citation type="submission" date="2023-06" db="EMBL/GenBank/DDBJ databases">
        <title>full genome analysis of Phenantherene degrader P3.</title>
        <authorList>
            <person name="Akbar A."/>
            <person name="Rahmeh R."/>
            <person name="Kishk M."/>
        </authorList>
    </citation>
    <scope>NUCLEOTIDE SEQUENCE</scope>
    <source>
        <strain evidence="3">P3</strain>
    </source>
</reference>
<dbReference type="Gene3D" id="3.50.50.60">
    <property type="entry name" value="FAD/NAD(P)-binding domain"/>
    <property type="match status" value="1"/>
</dbReference>
<dbReference type="SUPFAM" id="SSF51905">
    <property type="entry name" value="FAD/NAD(P)-binding domain"/>
    <property type="match status" value="1"/>
</dbReference>
<feature type="domain" description="FAD dependent oxidoreductase" evidence="2">
    <location>
        <begin position="68"/>
        <end position="428"/>
    </location>
</feature>
<name>A0ABT7VXC9_9BORD</name>
<evidence type="ECO:0000313" key="3">
    <source>
        <dbReference type="EMBL" id="MDM9557588.1"/>
    </source>
</evidence>
<dbReference type="EC" id="1.-.-.-" evidence="3"/>
<protein>
    <submittedName>
        <fullName evidence="3">FAD-dependent oxidoreductase</fullName>
        <ecNumber evidence="3">1.-.-.-</ecNumber>
    </submittedName>
</protein>
<keyword evidence="1 3" id="KW-0560">Oxidoreductase</keyword>
<dbReference type="InterPro" id="IPR006076">
    <property type="entry name" value="FAD-dep_OxRdtase"/>
</dbReference>
<dbReference type="Gene3D" id="3.30.9.10">
    <property type="entry name" value="D-Amino Acid Oxidase, subunit A, domain 2"/>
    <property type="match status" value="1"/>
</dbReference>
<organism evidence="3 4">
    <name type="scientific">Bordetella petrii</name>
    <dbReference type="NCBI Taxonomy" id="94624"/>
    <lineage>
        <taxon>Bacteria</taxon>
        <taxon>Pseudomonadati</taxon>
        <taxon>Pseudomonadota</taxon>
        <taxon>Betaproteobacteria</taxon>
        <taxon>Burkholderiales</taxon>
        <taxon>Alcaligenaceae</taxon>
        <taxon>Bordetella</taxon>
    </lineage>
</organism>
<dbReference type="InterPro" id="IPR036188">
    <property type="entry name" value="FAD/NAD-bd_sf"/>
</dbReference>
<dbReference type="Pfam" id="PF01266">
    <property type="entry name" value="DAO"/>
    <property type="match status" value="1"/>
</dbReference>
<comment type="caution">
    <text evidence="3">The sequence shown here is derived from an EMBL/GenBank/DDBJ whole genome shotgun (WGS) entry which is preliminary data.</text>
</comment>
<sequence>MDTQAIFPSGGARAVRVAEHSAAPYDPLYDPLVKPPGRGQDYAPTYWVATAGEPPPDDGPISGDADADVVIVGSGFTGLSAALTLARDFGISATVLEANRAVWGCTSRNGGQGQNASGRLYRSQWIQRWGKDMALRLDAEIRDGFEYWKSLVATIDCDAQPGGHLYTAHRPKKLSFLKNEARVLRDVFGYDARMLTREELHARYAADHEAAGALLEPDGIGVHPLKLAFGYLRQARALGARVHPCSPVLGWEYEKGRYHLRTPGGTVRARRVAFATGGYTAQGIHRLLDNRIMPVLSNSMVTRPLSEAERRQAGLHSTVFITDTRVLRFYYRLLPDGRMQIGSRSAVHGADAVQPRHLHLLRHGLARKFPMLRDVQVDYSWWGWVDVSHDMMPRVTQPDPTHQVYYALGYGGNGVSFSAQAGRRLAQRIIGKDGVHWDLPIYDTPLPGHVFAPYRRLGQTMLYRWYYLRDEIF</sequence>
<dbReference type="PANTHER" id="PTHR13847">
    <property type="entry name" value="SARCOSINE DEHYDROGENASE-RELATED"/>
    <property type="match status" value="1"/>
</dbReference>
<evidence type="ECO:0000259" key="2">
    <source>
        <dbReference type="Pfam" id="PF01266"/>
    </source>
</evidence>
<evidence type="ECO:0000256" key="1">
    <source>
        <dbReference type="ARBA" id="ARBA00023002"/>
    </source>
</evidence>
<dbReference type="EMBL" id="JAUDJE010000001">
    <property type="protein sequence ID" value="MDM9557588.1"/>
    <property type="molecule type" value="Genomic_DNA"/>
</dbReference>
<dbReference type="RefSeq" id="WP_289784111.1">
    <property type="nucleotide sequence ID" value="NZ_JAUDJE010000001.1"/>
</dbReference>
<evidence type="ECO:0000313" key="4">
    <source>
        <dbReference type="Proteomes" id="UP001175604"/>
    </source>
</evidence>